<evidence type="ECO:0000313" key="3">
    <source>
        <dbReference type="EMBL" id="KAG7158219.1"/>
    </source>
</evidence>
<dbReference type="InterPro" id="IPR025714">
    <property type="entry name" value="Methyltranfer_dom"/>
</dbReference>
<keyword evidence="3" id="KW-0489">Methyltransferase</keyword>
<feature type="domain" description="Methyltransferase" evidence="2">
    <location>
        <begin position="132"/>
        <end position="319"/>
    </location>
</feature>
<keyword evidence="4" id="KW-1185">Reference proteome</keyword>
<dbReference type="InterPro" id="IPR026913">
    <property type="entry name" value="METTL24"/>
</dbReference>
<dbReference type="AlphaFoldDB" id="A0A8J5JMR1"/>
<evidence type="ECO:0000256" key="1">
    <source>
        <dbReference type="SAM" id="Phobius"/>
    </source>
</evidence>
<name>A0A8J5JMR1_HOMAM</name>
<proteinExistence type="predicted"/>
<feature type="transmembrane region" description="Helical" evidence="1">
    <location>
        <begin position="12"/>
        <end position="32"/>
    </location>
</feature>
<reference evidence="3" key="1">
    <citation type="journal article" date="2021" name="Sci. Adv.">
        <title>The American lobster genome reveals insights on longevity, neural, and immune adaptations.</title>
        <authorList>
            <person name="Polinski J.M."/>
            <person name="Zimin A.V."/>
            <person name="Clark K.F."/>
            <person name="Kohn A.B."/>
            <person name="Sadowski N."/>
            <person name="Timp W."/>
            <person name="Ptitsyn A."/>
            <person name="Khanna P."/>
            <person name="Romanova D.Y."/>
            <person name="Williams P."/>
            <person name="Greenwood S.J."/>
            <person name="Moroz L.L."/>
            <person name="Walt D.R."/>
            <person name="Bodnar A.G."/>
        </authorList>
    </citation>
    <scope>NUCLEOTIDE SEQUENCE</scope>
    <source>
        <strain evidence="3">GMGI-L3</strain>
    </source>
</reference>
<dbReference type="OrthoDB" id="10006218at2759"/>
<organism evidence="3 4">
    <name type="scientific">Homarus americanus</name>
    <name type="common">American lobster</name>
    <dbReference type="NCBI Taxonomy" id="6706"/>
    <lineage>
        <taxon>Eukaryota</taxon>
        <taxon>Metazoa</taxon>
        <taxon>Ecdysozoa</taxon>
        <taxon>Arthropoda</taxon>
        <taxon>Crustacea</taxon>
        <taxon>Multicrustacea</taxon>
        <taxon>Malacostraca</taxon>
        <taxon>Eumalacostraca</taxon>
        <taxon>Eucarida</taxon>
        <taxon>Decapoda</taxon>
        <taxon>Pleocyemata</taxon>
        <taxon>Astacidea</taxon>
        <taxon>Nephropoidea</taxon>
        <taxon>Nephropidae</taxon>
        <taxon>Homarus</taxon>
    </lineage>
</organism>
<keyword evidence="1" id="KW-0812">Transmembrane</keyword>
<dbReference type="GO" id="GO:0008168">
    <property type="term" value="F:methyltransferase activity"/>
    <property type="evidence" value="ECO:0007669"/>
    <property type="project" value="UniProtKB-KW"/>
</dbReference>
<evidence type="ECO:0000313" key="4">
    <source>
        <dbReference type="Proteomes" id="UP000747542"/>
    </source>
</evidence>
<dbReference type="PANTHER" id="PTHR32026:SF10">
    <property type="entry name" value="METHYLTRANSFERASE-LIKE PROTEIN 24-RELATED"/>
    <property type="match status" value="1"/>
</dbReference>
<dbReference type="Pfam" id="PF13383">
    <property type="entry name" value="Methyltransf_22"/>
    <property type="match status" value="1"/>
</dbReference>
<dbReference type="PANTHER" id="PTHR32026">
    <property type="entry name" value="METHYLTRANSFERASE-LIKE PROTEIN 24"/>
    <property type="match status" value="1"/>
</dbReference>
<protein>
    <submittedName>
        <fullName evidence="3">Methyltransferase-like protein 24-like 4</fullName>
    </submittedName>
</protein>
<keyword evidence="3" id="KW-0808">Transferase</keyword>
<gene>
    <name evidence="3" type="primary">Mettl24-L4</name>
    <name evidence="3" type="ORF">Hamer_G008855</name>
</gene>
<keyword evidence="1" id="KW-1133">Transmembrane helix</keyword>
<comment type="caution">
    <text evidence="3">The sequence shown here is derived from an EMBL/GenBank/DDBJ whole genome shotgun (WGS) entry which is preliminary data.</text>
</comment>
<dbReference type="EMBL" id="JAHLQT010035566">
    <property type="protein sequence ID" value="KAG7158219.1"/>
    <property type="molecule type" value="Genomic_DNA"/>
</dbReference>
<accession>A0A8J5JMR1</accession>
<sequence>MNLIKIIMPKLFIRRAVVCMAMACVLVVVRLLDTLHLTHSSGQYRRFWTSSAHLVEGKYVDEYLPFLVFPVLEEKMMGGNILEEALPGKILLVPVVPRPTRPLHDLLNYLQRSLPPMEIQLLQEGANMTQSKDRLETINDYYRYLQTPQVSCHKLVKLGGAYCMNKVDDKYHFDGHKCVCMDPELEMVGARDTHQCLTLSFGTQRDTTFDDAASDLPCEVHMFDIFNYNPQLTRENNHTYFHVVGLSNKRIVKNYININTTVEMDTLRGHVMRNNLFPRPIHVLKVDIELGEWDAFRDIVQDPLFDAVGQVTMEVHTFDLSDQKMSLKKKLEVLQERYDVLRMIEARGFRRVLYWDNDLSRFPLYDEGGIKHVTAGELLYLNTNWYNATFKQSLATEGFTFRHHETYTLSP</sequence>
<dbReference type="GO" id="GO:0032259">
    <property type="term" value="P:methylation"/>
    <property type="evidence" value="ECO:0007669"/>
    <property type="project" value="UniProtKB-KW"/>
</dbReference>
<dbReference type="Proteomes" id="UP000747542">
    <property type="component" value="Unassembled WGS sequence"/>
</dbReference>
<evidence type="ECO:0000259" key="2">
    <source>
        <dbReference type="Pfam" id="PF13383"/>
    </source>
</evidence>
<keyword evidence="1" id="KW-0472">Membrane</keyword>